<dbReference type="GO" id="GO:0016853">
    <property type="term" value="F:isomerase activity"/>
    <property type="evidence" value="ECO:0007669"/>
    <property type="project" value="UniProtKB-KW"/>
</dbReference>
<dbReference type="InterPro" id="IPR056734">
    <property type="entry name" value="NANM"/>
</dbReference>
<organism evidence="7 8">
    <name type="scientific">Vibrio genomosp. F10</name>
    <dbReference type="NCBI Taxonomy" id="723171"/>
    <lineage>
        <taxon>Bacteria</taxon>
        <taxon>Pseudomonadati</taxon>
        <taxon>Pseudomonadota</taxon>
        <taxon>Gammaproteobacteria</taxon>
        <taxon>Vibrionales</taxon>
        <taxon>Vibrionaceae</taxon>
        <taxon>Vibrio</taxon>
    </lineage>
</organism>
<dbReference type="RefSeq" id="WP_017039374.1">
    <property type="nucleotide sequence ID" value="NZ_JBNGCH010000538.1"/>
</dbReference>
<reference evidence="8" key="1">
    <citation type="submission" date="2016-06" db="EMBL/GenBank/DDBJ databases">
        <authorList>
            <person name="Hehemann J.-H."/>
            <person name="Arevalo P."/>
            <person name="Datta M.S."/>
            <person name="Polz M.F."/>
        </authorList>
    </citation>
    <scope>NUCLEOTIDE SEQUENCE [LARGE SCALE GENOMIC DNA]</scope>
    <source>
        <strain evidence="8">9CSC122</strain>
    </source>
</reference>
<dbReference type="PANTHER" id="PTHR46093:SF18">
    <property type="entry name" value="FIBRONECTIN TYPE-III DOMAIN-CONTAINING PROTEIN"/>
    <property type="match status" value="1"/>
</dbReference>
<comment type="caution">
    <text evidence="7">The sequence shown here is derived from an EMBL/GenBank/DDBJ whole genome shotgun (WGS) entry which is preliminary data.</text>
</comment>
<dbReference type="NCBIfam" id="TIGR03547">
    <property type="entry name" value="muta_rot_YjhT"/>
    <property type="match status" value="1"/>
</dbReference>
<dbReference type="InterPro" id="IPR015915">
    <property type="entry name" value="Kelch-typ_b-propeller"/>
</dbReference>
<gene>
    <name evidence="7" type="ORF">A6E14_11005</name>
</gene>
<evidence type="ECO:0000256" key="6">
    <source>
        <dbReference type="ARBA" id="ARBA00023277"/>
    </source>
</evidence>
<evidence type="ECO:0000313" key="8">
    <source>
        <dbReference type="Proteomes" id="UP000093173"/>
    </source>
</evidence>
<evidence type="ECO:0000256" key="5">
    <source>
        <dbReference type="ARBA" id="ARBA00023235"/>
    </source>
</evidence>
<dbReference type="SUPFAM" id="SSF117281">
    <property type="entry name" value="Kelch motif"/>
    <property type="match status" value="1"/>
</dbReference>
<dbReference type="AlphaFoldDB" id="A0A1B9QYK6"/>
<proteinExistence type="predicted"/>
<evidence type="ECO:0000256" key="4">
    <source>
        <dbReference type="ARBA" id="ARBA00022764"/>
    </source>
</evidence>
<dbReference type="Proteomes" id="UP000093173">
    <property type="component" value="Unassembled WGS sequence"/>
</dbReference>
<evidence type="ECO:0000313" key="7">
    <source>
        <dbReference type="EMBL" id="OCH75407.1"/>
    </source>
</evidence>
<evidence type="ECO:0000256" key="1">
    <source>
        <dbReference type="ARBA" id="ARBA00022441"/>
    </source>
</evidence>
<evidence type="ECO:0000256" key="2">
    <source>
        <dbReference type="ARBA" id="ARBA00022729"/>
    </source>
</evidence>
<dbReference type="Gene3D" id="2.120.10.80">
    <property type="entry name" value="Kelch-type beta propeller"/>
    <property type="match status" value="2"/>
</dbReference>
<keyword evidence="2" id="KW-0732">Signal</keyword>
<keyword evidence="8" id="KW-1185">Reference proteome</keyword>
<keyword evidence="4" id="KW-0574">Periplasm</keyword>
<evidence type="ECO:0000256" key="3">
    <source>
        <dbReference type="ARBA" id="ARBA00022737"/>
    </source>
</evidence>
<sequence>MSLSIVTYPDFPVEIKNAVGARIADRIFAGLGSAGTQFYCLDLNATERGWQSMAAFTGVVRNDAVMVASGSDIWVFSGAGLPDGCESIQVLTDVHRFDIENDKWQMMASEVPVGLLGASGCEIAPGKIAFWGGYNKPLFDDFLARLCQIDSVLETEKHQAALVEFMSMPPEKYGWNQDIWLFDCETLQWRILVENPFPANCGACLIQHDNQVVLIDGEIKPGLRSTQVKQFTFSSIEEVKSNTLPSIQASPQEHEGLAGAYAGLVKGQYLVAGGAFFVGSQKNAREKQWYTHQGLSKHYADDIWCFQERQWRRVGELPVSQAYGISISSEHGLIIIGGENAKGQALQSCYLINWHA</sequence>
<keyword evidence="5" id="KW-0413">Isomerase</keyword>
<keyword evidence="6" id="KW-0119">Carbohydrate metabolism</keyword>
<accession>A0A1B9QYK6</accession>
<dbReference type="Pfam" id="PF24996">
    <property type="entry name" value="NANM"/>
    <property type="match status" value="1"/>
</dbReference>
<name>A0A1B9QYK6_9VIBR</name>
<protein>
    <submittedName>
        <fullName evidence="7">N-acetylneuraminic acid mutarotase</fullName>
    </submittedName>
</protein>
<dbReference type="PANTHER" id="PTHR46093">
    <property type="entry name" value="ACYL-COA-BINDING DOMAIN-CONTAINING PROTEIN 5"/>
    <property type="match status" value="1"/>
</dbReference>
<keyword evidence="3" id="KW-0677">Repeat</keyword>
<dbReference type="InterPro" id="IPR019936">
    <property type="entry name" value="NanM_proteobact"/>
</dbReference>
<dbReference type="EMBL" id="MAJZ01000538">
    <property type="protein sequence ID" value="OCH75407.1"/>
    <property type="molecule type" value="Genomic_DNA"/>
</dbReference>
<keyword evidence="1" id="KW-0880">Kelch repeat</keyword>